<dbReference type="AlphaFoldDB" id="A0A2M7E7T7"/>
<dbReference type="Proteomes" id="UP000228886">
    <property type="component" value="Unassembled WGS sequence"/>
</dbReference>
<dbReference type="Gene3D" id="3.40.50.10320">
    <property type="entry name" value="LmbE-like"/>
    <property type="match status" value="1"/>
</dbReference>
<protein>
    <submittedName>
        <fullName evidence="1">LmbE family protein</fullName>
    </submittedName>
</protein>
<organism evidence="1 2">
    <name type="scientific">bacterium (Candidatus Ratteibacteria) CG01_land_8_20_14_3_00_40_19</name>
    <dbReference type="NCBI Taxonomy" id="2014290"/>
    <lineage>
        <taxon>Bacteria</taxon>
        <taxon>Candidatus Ratteibacteria</taxon>
    </lineage>
</organism>
<dbReference type="EMBL" id="PETL01000262">
    <property type="protein sequence ID" value="PIV63806.1"/>
    <property type="molecule type" value="Genomic_DNA"/>
</dbReference>
<dbReference type="SUPFAM" id="SSF102588">
    <property type="entry name" value="LmbE-like"/>
    <property type="match status" value="1"/>
</dbReference>
<dbReference type="InterPro" id="IPR003737">
    <property type="entry name" value="GlcNAc_PI_deacetylase-related"/>
</dbReference>
<sequence length="233" mass="26354">MRVLAVGAHPDDLEILCAGTLAKFKKNGAKIFMAHLCDGNKGHFEIPAAPLAKMRDKEAKNSAKILQADCLGPVAPDLELYRDKPTLKKVIDLIRKSKPDLIITHSPDDYMCDHTVTSQLTLDASFMASLPNYKTKRANDVPVCPVYFMDTVNGINFQPTEYVDITEFIKFKEKMLLCHLSQAKWLKEHDNLDYVELMRKQSSFRGLQCGVQFAEGFKLHYVSGRIKPKRLLP</sequence>
<dbReference type="PANTHER" id="PTHR12993">
    <property type="entry name" value="N-ACETYLGLUCOSAMINYL-PHOSPHATIDYLINOSITOL DE-N-ACETYLASE-RELATED"/>
    <property type="match status" value="1"/>
</dbReference>
<dbReference type="InterPro" id="IPR024078">
    <property type="entry name" value="LmbE-like_dom_sf"/>
</dbReference>
<name>A0A2M7E7T7_9BACT</name>
<evidence type="ECO:0000313" key="2">
    <source>
        <dbReference type="Proteomes" id="UP000228886"/>
    </source>
</evidence>
<dbReference type="Pfam" id="PF02585">
    <property type="entry name" value="PIG-L"/>
    <property type="match status" value="1"/>
</dbReference>
<dbReference type="GO" id="GO:0016811">
    <property type="term" value="F:hydrolase activity, acting on carbon-nitrogen (but not peptide) bonds, in linear amides"/>
    <property type="evidence" value="ECO:0007669"/>
    <property type="project" value="TreeGrafter"/>
</dbReference>
<dbReference type="PANTHER" id="PTHR12993:SF30">
    <property type="entry name" value="N-ACETYL-ALPHA-D-GLUCOSAMINYL L-MALATE DEACETYLASE 1"/>
    <property type="match status" value="1"/>
</dbReference>
<evidence type="ECO:0000313" key="1">
    <source>
        <dbReference type="EMBL" id="PIV63806.1"/>
    </source>
</evidence>
<comment type="caution">
    <text evidence="1">The sequence shown here is derived from an EMBL/GenBank/DDBJ whole genome shotgun (WGS) entry which is preliminary data.</text>
</comment>
<reference evidence="2" key="1">
    <citation type="submission" date="2017-09" db="EMBL/GenBank/DDBJ databases">
        <title>Depth-based differentiation of microbial function through sediment-hosted aquifers and enrichment of novel symbionts in the deep terrestrial subsurface.</title>
        <authorList>
            <person name="Probst A.J."/>
            <person name="Ladd B."/>
            <person name="Jarett J.K."/>
            <person name="Geller-Mcgrath D.E."/>
            <person name="Sieber C.M.K."/>
            <person name="Emerson J.B."/>
            <person name="Anantharaman K."/>
            <person name="Thomas B.C."/>
            <person name="Malmstrom R."/>
            <person name="Stieglmeier M."/>
            <person name="Klingl A."/>
            <person name="Woyke T."/>
            <person name="Ryan C.M."/>
            <person name="Banfield J.F."/>
        </authorList>
    </citation>
    <scope>NUCLEOTIDE SEQUENCE [LARGE SCALE GENOMIC DNA]</scope>
</reference>
<proteinExistence type="predicted"/>
<accession>A0A2M7E7T7</accession>
<gene>
    <name evidence="1" type="ORF">COS11_05535</name>
</gene>